<feature type="compositionally biased region" description="Low complexity" evidence="1">
    <location>
        <begin position="566"/>
        <end position="584"/>
    </location>
</feature>
<feature type="compositionally biased region" description="Polar residues" evidence="1">
    <location>
        <begin position="636"/>
        <end position="647"/>
    </location>
</feature>
<feature type="region of interest" description="Disordered" evidence="1">
    <location>
        <begin position="560"/>
        <end position="584"/>
    </location>
</feature>
<feature type="region of interest" description="Disordered" evidence="1">
    <location>
        <begin position="671"/>
        <end position="710"/>
    </location>
</feature>
<dbReference type="EMBL" id="JAVRRF010000007">
    <property type="protein sequence ID" value="KAK5063678.1"/>
    <property type="molecule type" value="Genomic_DNA"/>
</dbReference>
<comment type="caution">
    <text evidence="3">The sequence shown here is derived from an EMBL/GenBank/DDBJ whole genome shotgun (WGS) entry which is preliminary data.</text>
</comment>
<keyword evidence="2" id="KW-0812">Transmembrane</keyword>
<organism evidence="3 4">
    <name type="scientific">Exophiala sideris</name>
    <dbReference type="NCBI Taxonomy" id="1016849"/>
    <lineage>
        <taxon>Eukaryota</taxon>
        <taxon>Fungi</taxon>
        <taxon>Dikarya</taxon>
        <taxon>Ascomycota</taxon>
        <taxon>Pezizomycotina</taxon>
        <taxon>Eurotiomycetes</taxon>
        <taxon>Chaetothyriomycetidae</taxon>
        <taxon>Chaetothyriales</taxon>
        <taxon>Herpotrichiellaceae</taxon>
        <taxon>Exophiala</taxon>
    </lineage>
</organism>
<feature type="transmembrane region" description="Helical" evidence="2">
    <location>
        <begin position="175"/>
        <end position="200"/>
    </location>
</feature>
<sequence>MHPNDKYSCDDTVRRSSIISIILRHALVLLAFLSPLVALALTLSMPKLYRSRADHWENSFTHCNYDGTFTPYDTPSKSLWDTAGFFDINVAWGKMEFSTAKFIDIVWDIGVGRAGQALIACVTFKVTSQYLAMAMHEGPVSYITFESLAFVPPSLVRTGRLAGDLLTNRGWQARLIMVWILFSSFFVISFSSLATAMSGYGSGTTAVMPNYDGIDAVWGDYEVVQFAINDAWRIGEPGRVIITGTTSCAQQGLSSDDHDDNDDDDDGASTSTYRRRNKRDGDGEDNPWEYVPFNCTLFWRTVQYVSVYGLQAARKEPSTITLDGVMHNLTSPALNITTSYTLASISLLSSYLDNFSTRSVHALDPVNKISRSTFWIYDNQTYSYEYVMDHATCRYTGFHNWGFSFLLLFITTLLLAIWAIGTYALWLYVYLHGPSDERSGFGVSQRSEIYRSSWALVEAMKRDLGPDVVTSGMTEREIRSLVRRRPERANGIAGVGAGQPMSVSTTGAQKSTHSDLQAPTCHSTRWEEFRAWLRPQQSSLPPSRDGMHIHNMFLILSPSSQHPSLAPRSPSTPRTASFTSPSPTSIFTFSNQPTTPTDMLPGTIASAGLGTVPAQKPRPGLSRLLSRTSSHTSTSCETPRSVSTSSTPWWLPMSSSSTASISAMALPSHLDTKPPLNDNAAGLESRPWEKAAMRAGDGTKFKNDLGDDQT</sequence>
<feature type="compositionally biased region" description="Acidic residues" evidence="1">
    <location>
        <begin position="257"/>
        <end position="267"/>
    </location>
</feature>
<proteinExistence type="predicted"/>
<keyword evidence="2" id="KW-0472">Membrane</keyword>
<accession>A0ABR0JI33</accession>
<feature type="compositionally biased region" description="Polar residues" evidence="1">
    <location>
        <begin position="501"/>
        <end position="519"/>
    </location>
</feature>
<dbReference type="Proteomes" id="UP001345691">
    <property type="component" value="Unassembled WGS sequence"/>
</dbReference>
<evidence type="ECO:0000313" key="4">
    <source>
        <dbReference type="Proteomes" id="UP001345691"/>
    </source>
</evidence>
<feature type="transmembrane region" description="Helical" evidence="2">
    <location>
        <begin position="21"/>
        <end position="43"/>
    </location>
</feature>
<feature type="region of interest" description="Disordered" evidence="1">
    <location>
        <begin position="491"/>
        <end position="519"/>
    </location>
</feature>
<reference evidence="3 4" key="1">
    <citation type="submission" date="2023-08" db="EMBL/GenBank/DDBJ databases">
        <title>Black Yeasts Isolated from many extreme environments.</title>
        <authorList>
            <person name="Coleine C."/>
            <person name="Stajich J.E."/>
            <person name="Selbmann L."/>
        </authorList>
    </citation>
    <scope>NUCLEOTIDE SEQUENCE [LARGE SCALE GENOMIC DNA]</scope>
    <source>
        <strain evidence="3 4">CCFEE 6328</strain>
    </source>
</reference>
<feature type="region of interest" description="Disordered" evidence="1">
    <location>
        <begin position="609"/>
        <end position="647"/>
    </location>
</feature>
<keyword evidence="4" id="KW-1185">Reference proteome</keyword>
<evidence type="ECO:0000256" key="1">
    <source>
        <dbReference type="SAM" id="MobiDB-lite"/>
    </source>
</evidence>
<evidence type="ECO:0008006" key="5">
    <source>
        <dbReference type="Google" id="ProtNLM"/>
    </source>
</evidence>
<feature type="region of interest" description="Disordered" evidence="1">
    <location>
        <begin position="251"/>
        <end position="285"/>
    </location>
</feature>
<feature type="compositionally biased region" description="Basic and acidic residues" evidence="1">
    <location>
        <begin position="686"/>
        <end position="710"/>
    </location>
</feature>
<keyword evidence="2" id="KW-1133">Transmembrane helix</keyword>
<protein>
    <recommendedName>
        <fullName evidence="5">Autophagy-related protein 27</fullName>
    </recommendedName>
</protein>
<feature type="compositionally biased region" description="Low complexity" evidence="1">
    <location>
        <begin position="621"/>
        <end position="635"/>
    </location>
</feature>
<evidence type="ECO:0000313" key="3">
    <source>
        <dbReference type="EMBL" id="KAK5063678.1"/>
    </source>
</evidence>
<gene>
    <name evidence="3" type="ORF">LTR69_004384</name>
</gene>
<evidence type="ECO:0000256" key="2">
    <source>
        <dbReference type="SAM" id="Phobius"/>
    </source>
</evidence>
<feature type="transmembrane region" description="Helical" evidence="2">
    <location>
        <begin position="401"/>
        <end position="429"/>
    </location>
</feature>
<name>A0ABR0JI33_9EURO</name>